<dbReference type="OrthoDB" id="9811721at2"/>
<feature type="transmembrane region" description="Helical" evidence="8">
    <location>
        <begin position="83"/>
        <end position="103"/>
    </location>
</feature>
<name>A0A3L9M5F8_9FLAO</name>
<comment type="subcellular location">
    <subcellularLocation>
        <location evidence="1">Cell membrane</location>
        <topology evidence="1">Multi-pass membrane protein</topology>
    </subcellularLocation>
</comment>
<comment type="similarity">
    <text evidence="2">Belongs to the binding-protein-dependent transport system permease family. FecCD subfamily.</text>
</comment>
<sequence length="330" mass="36129">MKEKPLFYLICCLTIFLFFYSLTIGKVEIPIKEIIGSTDEVNRNLVLNFRLPKSITAVLIGLSLPIAGFLMQELFKNPLAEPSVLGVTSMASLGVAIVVFLFTTLGLDTWLNNPWLLIFASFIGSIFALFFILLFLNKVKSSASLVILGFMLSGLTVAFIGLMQYFSTSDKIKTFLMWGFGSISGLSWEQVGVFALFVSFGLIGSIFTLRGISALILGEKYAQSVGIDIRKLRILILVSAALLTASATAFTGPIAFVGLAVPHICRSVLKTGNMRLLFRWVLLAGVCIMLLFSILTDLFPFGTLPINIITSLIGAPIVISILLNNKYEIR</sequence>
<keyword evidence="5 8" id="KW-0812">Transmembrane</keyword>
<evidence type="ECO:0000256" key="6">
    <source>
        <dbReference type="ARBA" id="ARBA00022989"/>
    </source>
</evidence>
<feature type="transmembrane region" description="Helical" evidence="8">
    <location>
        <begin position="7"/>
        <end position="24"/>
    </location>
</feature>
<dbReference type="PANTHER" id="PTHR30472">
    <property type="entry name" value="FERRIC ENTEROBACTIN TRANSPORT SYSTEM PERMEASE PROTEIN"/>
    <property type="match status" value="1"/>
</dbReference>
<dbReference type="GO" id="GO:0022857">
    <property type="term" value="F:transmembrane transporter activity"/>
    <property type="evidence" value="ECO:0007669"/>
    <property type="project" value="InterPro"/>
</dbReference>
<evidence type="ECO:0000256" key="2">
    <source>
        <dbReference type="ARBA" id="ARBA00007935"/>
    </source>
</evidence>
<reference evidence="9 10" key="1">
    <citation type="submission" date="2018-10" db="EMBL/GenBank/DDBJ databases">
        <authorList>
            <person name="Chen X."/>
        </authorList>
    </citation>
    <scope>NUCLEOTIDE SEQUENCE [LARGE SCALE GENOMIC DNA]</scope>
    <source>
        <strain evidence="9 10">YIM 102668</strain>
    </source>
</reference>
<feature type="transmembrane region" description="Helical" evidence="8">
    <location>
        <begin position="54"/>
        <end position="71"/>
    </location>
</feature>
<dbReference type="RefSeq" id="WP_121935153.1">
    <property type="nucleotide sequence ID" value="NZ_RDOJ01000015.1"/>
</dbReference>
<accession>A0A3L9M5F8</accession>
<proteinExistence type="inferred from homology"/>
<dbReference type="GO" id="GO:0033214">
    <property type="term" value="P:siderophore-iron import into cell"/>
    <property type="evidence" value="ECO:0007669"/>
    <property type="project" value="TreeGrafter"/>
</dbReference>
<dbReference type="SUPFAM" id="SSF81345">
    <property type="entry name" value="ABC transporter involved in vitamin B12 uptake, BtuC"/>
    <property type="match status" value="1"/>
</dbReference>
<dbReference type="InterPro" id="IPR037294">
    <property type="entry name" value="ABC_BtuC-like"/>
</dbReference>
<evidence type="ECO:0000256" key="1">
    <source>
        <dbReference type="ARBA" id="ARBA00004651"/>
    </source>
</evidence>
<dbReference type="AlphaFoldDB" id="A0A3L9M5F8"/>
<dbReference type="Proteomes" id="UP000275348">
    <property type="component" value="Unassembled WGS sequence"/>
</dbReference>
<evidence type="ECO:0000256" key="7">
    <source>
        <dbReference type="ARBA" id="ARBA00023136"/>
    </source>
</evidence>
<dbReference type="InterPro" id="IPR000522">
    <property type="entry name" value="ABC_transptr_permease_BtuC"/>
</dbReference>
<comment type="caution">
    <text evidence="9">The sequence shown here is derived from an EMBL/GenBank/DDBJ whole genome shotgun (WGS) entry which is preliminary data.</text>
</comment>
<keyword evidence="4" id="KW-1003">Cell membrane</keyword>
<dbReference type="GO" id="GO:0005886">
    <property type="term" value="C:plasma membrane"/>
    <property type="evidence" value="ECO:0007669"/>
    <property type="project" value="UniProtKB-SubCell"/>
</dbReference>
<feature type="transmembrane region" description="Helical" evidence="8">
    <location>
        <begin position="301"/>
        <end position="323"/>
    </location>
</feature>
<dbReference type="CDD" id="cd06550">
    <property type="entry name" value="TM_ABC_iron-siderophores_like"/>
    <property type="match status" value="1"/>
</dbReference>
<keyword evidence="7 8" id="KW-0472">Membrane</keyword>
<organism evidence="9 10">
    <name type="scientific">Faecalibacter macacae</name>
    <dbReference type="NCBI Taxonomy" id="1859289"/>
    <lineage>
        <taxon>Bacteria</taxon>
        <taxon>Pseudomonadati</taxon>
        <taxon>Bacteroidota</taxon>
        <taxon>Flavobacteriia</taxon>
        <taxon>Flavobacteriales</taxon>
        <taxon>Weeksellaceae</taxon>
        <taxon>Faecalibacter</taxon>
    </lineage>
</organism>
<feature type="transmembrane region" description="Helical" evidence="8">
    <location>
        <begin position="276"/>
        <end position="295"/>
    </location>
</feature>
<dbReference type="PANTHER" id="PTHR30472:SF41">
    <property type="entry name" value="TRANSPORT SYSTEM PERMEASE PROTEIN"/>
    <property type="match status" value="1"/>
</dbReference>
<dbReference type="Gene3D" id="1.10.3470.10">
    <property type="entry name" value="ABC transporter involved in vitamin B12 uptake, BtuC"/>
    <property type="match status" value="1"/>
</dbReference>
<feature type="transmembrane region" description="Helical" evidence="8">
    <location>
        <begin position="195"/>
        <end position="216"/>
    </location>
</feature>
<evidence type="ECO:0000313" key="9">
    <source>
        <dbReference type="EMBL" id="RLZ08011.1"/>
    </source>
</evidence>
<evidence type="ECO:0000256" key="5">
    <source>
        <dbReference type="ARBA" id="ARBA00022692"/>
    </source>
</evidence>
<evidence type="ECO:0000256" key="4">
    <source>
        <dbReference type="ARBA" id="ARBA00022475"/>
    </source>
</evidence>
<evidence type="ECO:0000313" key="10">
    <source>
        <dbReference type="Proteomes" id="UP000275348"/>
    </source>
</evidence>
<feature type="transmembrane region" description="Helical" evidence="8">
    <location>
        <begin position="143"/>
        <end position="166"/>
    </location>
</feature>
<feature type="transmembrane region" description="Helical" evidence="8">
    <location>
        <begin position="115"/>
        <end position="136"/>
    </location>
</feature>
<evidence type="ECO:0000256" key="3">
    <source>
        <dbReference type="ARBA" id="ARBA00022448"/>
    </source>
</evidence>
<keyword evidence="3" id="KW-0813">Transport</keyword>
<dbReference type="Pfam" id="PF01032">
    <property type="entry name" value="FecCD"/>
    <property type="match status" value="1"/>
</dbReference>
<keyword evidence="6 8" id="KW-1133">Transmembrane helix</keyword>
<gene>
    <name evidence="9" type="ORF">EAH69_10455</name>
</gene>
<feature type="transmembrane region" description="Helical" evidence="8">
    <location>
        <begin position="236"/>
        <end position="264"/>
    </location>
</feature>
<dbReference type="EMBL" id="RDOJ01000015">
    <property type="protein sequence ID" value="RLZ08011.1"/>
    <property type="molecule type" value="Genomic_DNA"/>
</dbReference>
<protein>
    <submittedName>
        <fullName evidence="9">Iron ABC transporter permease</fullName>
    </submittedName>
</protein>
<evidence type="ECO:0000256" key="8">
    <source>
        <dbReference type="SAM" id="Phobius"/>
    </source>
</evidence>
<keyword evidence="10" id="KW-1185">Reference proteome</keyword>